<dbReference type="InterPro" id="IPR027022">
    <property type="entry name" value="ABC_permease_BceB-typ"/>
</dbReference>
<comment type="subcellular location">
    <subcellularLocation>
        <location evidence="1 6">Cell membrane</location>
        <topology evidence="1 6">Multi-pass membrane protein</topology>
    </subcellularLocation>
</comment>
<evidence type="ECO:0000256" key="4">
    <source>
        <dbReference type="ARBA" id="ARBA00022989"/>
    </source>
</evidence>
<feature type="transmembrane region" description="Helical" evidence="6">
    <location>
        <begin position="59"/>
        <end position="78"/>
    </location>
</feature>
<feature type="transmembrane region" description="Helical" evidence="6">
    <location>
        <begin position="605"/>
        <end position="627"/>
    </location>
</feature>
<feature type="transmembrane region" description="Helical" evidence="6">
    <location>
        <begin position="157"/>
        <end position="178"/>
    </location>
</feature>
<dbReference type="PANTHER" id="PTHR46795">
    <property type="entry name" value="ABC TRANSPORTER PERMEASE-RELATED-RELATED"/>
    <property type="match status" value="1"/>
</dbReference>
<evidence type="ECO:0000256" key="3">
    <source>
        <dbReference type="ARBA" id="ARBA00022692"/>
    </source>
</evidence>
<feature type="transmembrane region" description="Helical" evidence="6">
    <location>
        <begin position="284"/>
        <end position="310"/>
    </location>
</feature>
<evidence type="ECO:0000313" key="8">
    <source>
        <dbReference type="EMBL" id="GEN85300.1"/>
    </source>
</evidence>
<sequence>MRNSFYLKMAADSIRKNWKMYFPFIISCISTIMMTYIIQALSTNPGLSEIPGGENLKTILSMGYFVLILFSTIFLFYMNSFLMKNRKREFGVYNILGMDKKHIMKMLAYETFYIFVFSMIVGLVAGTILNKVCVLLIRQMMGADVALGFEFSPEAVVWTLSFFIIIFLLILLGNIYQIRLANPIDLLKSGNVGEKEPKTKWFLSILGVLLTGWGYYIGLTLQSPISGMPFAFLAAILIIAGTYLLFTTGSIAVLKILKNNKNYYYQTSHFIPVSGMLYRMKKNAVGLGNITVLSVGVILLLSIAVSLYIVSGNKDGDSQYAGNVISEVRLSEDTDDTGEEVKAKLNELIDQTASETNNTVTGLSSYTYLNLVTLAADDGFEVTKDAYSMLAKQSPASLYLTDQESYNQLTGDNISLDENEVYVHGTGDEYTKKTLSLMDYQFSVNVMEDMEEFSLDNETTSLISDTYYIIVEDIETLRQIEKQQKEIVEGYAASTNVSTQIRLEQDINEQQEIAFGEQLRSNMEKEDMDLVVVDSRTEAASDLQALRSGVLFIVLNLAVLLLLMTVLIIYYKQTSEAYDDKERFSILQKIGLNQMEIKKAIKSQILTVFFLPVIVTGIHILAIFLLMRKLMILVMINQVNLFPISVLIAFLVFLIVYMIIYRITARVYYKIVQ</sequence>
<dbReference type="Proteomes" id="UP000321558">
    <property type="component" value="Unassembled WGS sequence"/>
</dbReference>
<keyword evidence="6" id="KW-0813">Transport</keyword>
<feature type="transmembrane region" description="Helical" evidence="6">
    <location>
        <begin position="550"/>
        <end position="571"/>
    </location>
</feature>
<keyword evidence="9" id="KW-1185">Reference proteome</keyword>
<gene>
    <name evidence="8" type="ORF">OSO01_00390</name>
</gene>
<keyword evidence="4 6" id="KW-1133">Transmembrane helix</keyword>
<keyword evidence="3 6" id="KW-0812">Transmembrane</keyword>
<accession>A0A511ZCX6</accession>
<comment type="caution">
    <text evidence="8">The sequence shown here is derived from an EMBL/GenBank/DDBJ whole genome shotgun (WGS) entry which is preliminary data.</text>
</comment>
<comment type="similarity">
    <text evidence="6">Belongs to the ABC-4 integral membrane protein family.</text>
</comment>
<feature type="transmembrane region" description="Helical" evidence="6">
    <location>
        <begin position="112"/>
        <end position="137"/>
    </location>
</feature>
<feature type="domain" description="ABC3 transporter permease C-terminal" evidence="7">
    <location>
        <begin position="64"/>
        <end position="182"/>
    </location>
</feature>
<dbReference type="Pfam" id="PF02687">
    <property type="entry name" value="FtsX"/>
    <property type="match status" value="1"/>
</dbReference>
<feature type="transmembrane region" description="Helical" evidence="6">
    <location>
        <begin position="21"/>
        <end position="39"/>
    </location>
</feature>
<evidence type="ECO:0000313" key="9">
    <source>
        <dbReference type="Proteomes" id="UP000321558"/>
    </source>
</evidence>
<feature type="transmembrane region" description="Helical" evidence="6">
    <location>
        <begin position="230"/>
        <end position="254"/>
    </location>
</feature>
<dbReference type="EMBL" id="BJYM01000001">
    <property type="protein sequence ID" value="GEN85300.1"/>
    <property type="molecule type" value="Genomic_DNA"/>
</dbReference>
<evidence type="ECO:0000256" key="5">
    <source>
        <dbReference type="ARBA" id="ARBA00023136"/>
    </source>
</evidence>
<dbReference type="RefSeq" id="WP_186813506.1">
    <property type="nucleotide sequence ID" value="NZ_BJYM01000001.1"/>
</dbReference>
<dbReference type="InterPro" id="IPR003838">
    <property type="entry name" value="ABC3_permease_C"/>
</dbReference>
<evidence type="ECO:0000256" key="2">
    <source>
        <dbReference type="ARBA" id="ARBA00022475"/>
    </source>
</evidence>
<reference evidence="8 9" key="1">
    <citation type="submission" date="2019-07" db="EMBL/GenBank/DDBJ databases">
        <title>Whole genome shotgun sequence of Oceanobacillus sojae NBRC 105379.</title>
        <authorList>
            <person name="Hosoyama A."/>
            <person name="Uohara A."/>
            <person name="Ohji S."/>
            <person name="Ichikawa N."/>
        </authorList>
    </citation>
    <scope>NUCLEOTIDE SEQUENCE [LARGE SCALE GENOMIC DNA]</scope>
    <source>
        <strain evidence="8 9">NBRC 105379</strain>
    </source>
</reference>
<feature type="transmembrane region" description="Helical" evidence="6">
    <location>
        <begin position="199"/>
        <end position="218"/>
    </location>
</feature>
<dbReference type="PIRSF" id="PIRSF018968">
    <property type="entry name" value="ABC_permease_BceB"/>
    <property type="match status" value="1"/>
</dbReference>
<dbReference type="InterPro" id="IPR052536">
    <property type="entry name" value="ABC-4_Integral_Memb_Prot"/>
</dbReference>
<name>A0A511ZCX6_9BACI</name>
<protein>
    <submittedName>
        <fullName evidence="8">ABC transporter permease</fullName>
    </submittedName>
</protein>
<dbReference type="AlphaFoldDB" id="A0A511ZCX6"/>
<dbReference type="PANTHER" id="PTHR46795:SF3">
    <property type="entry name" value="ABC TRANSPORTER PERMEASE"/>
    <property type="match status" value="1"/>
</dbReference>
<evidence type="ECO:0000256" key="1">
    <source>
        <dbReference type="ARBA" id="ARBA00004651"/>
    </source>
</evidence>
<evidence type="ECO:0000259" key="7">
    <source>
        <dbReference type="Pfam" id="PF02687"/>
    </source>
</evidence>
<dbReference type="GO" id="GO:0005886">
    <property type="term" value="C:plasma membrane"/>
    <property type="evidence" value="ECO:0007669"/>
    <property type="project" value="UniProtKB-SubCell"/>
</dbReference>
<dbReference type="GO" id="GO:0055085">
    <property type="term" value="P:transmembrane transport"/>
    <property type="evidence" value="ECO:0007669"/>
    <property type="project" value="UniProtKB-UniRule"/>
</dbReference>
<feature type="transmembrane region" description="Helical" evidence="6">
    <location>
        <begin position="639"/>
        <end position="660"/>
    </location>
</feature>
<evidence type="ECO:0000256" key="6">
    <source>
        <dbReference type="PIRNR" id="PIRNR018968"/>
    </source>
</evidence>
<keyword evidence="5 6" id="KW-0472">Membrane</keyword>
<organism evidence="8 9">
    <name type="scientific">Oceanobacillus sojae</name>
    <dbReference type="NCBI Taxonomy" id="582851"/>
    <lineage>
        <taxon>Bacteria</taxon>
        <taxon>Bacillati</taxon>
        <taxon>Bacillota</taxon>
        <taxon>Bacilli</taxon>
        <taxon>Bacillales</taxon>
        <taxon>Bacillaceae</taxon>
        <taxon>Oceanobacillus</taxon>
    </lineage>
</organism>
<keyword evidence="2 6" id="KW-1003">Cell membrane</keyword>
<proteinExistence type="inferred from homology"/>